<evidence type="ECO:0000256" key="1">
    <source>
        <dbReference type="SAM" id="Phobius"/>
    </source>
</evidence>
<name>A0A974WH24_9BACT</name>
<dbReference type="Proteomes" id="UP000662783">
    <property type="component" value="Chromosome"/>
</dbReference>
<accession>A0A974WH24</accession>
<feature type="transmembrane region" description="Helical" evidence="1">
    <location>
        <begin position="83"/>
        <end position="106"/>
    </location>
</feature>
<evidence type="ECO:0000313" key="3">
    <source>
        <dbReference type="Proteomes" id="UP000662783"/>
    </source>
</evidence>
<sequence length="221" mass="25049">MSNLKSAKCYLGEEGDENNSCFISNESLTVIKNSKKNTFPLEWVKQVYFKEKIFLIPIVFGGISASLSALALFQYYFNPWLMLSILFASTLVVYYGIQGGTALVVVTPIKEYDFFLKQVSDNLKAFVAYITATISGIETSYFIELTEEQEKTIQEKSELQLPENGFPLSTSKRKSHSAVFQILFDEPTFEIRYQKDNGGQLSPVIFGTLKMESLRKIEMAD</sequence>
<dbReference type="AlphaFoldDB" id="A0A974WH24"/>
<dbReference type="EMBL" id="CP070608">
    <property type="protein sequence ID" value="QSE96977.1"/>
    <property type="molecule type" value="Genomic_DNA"/>
</dbReference>
<keyword evidence="3" id="KW-1185">Reference proteome</keyword>
<feature type="transmembrane region" description="Helical" evidence="1">
    <location>
        <begin position="53"/>
        <end position="77"/>
    </location>
</feature>
<protein>
    <submittedName>
        <fullName evidence="2">Uncharacterized protein</fullName>
    </submittedName>
</protein>
<organism evidence="2 3">
    <name type="scientific">Fulvivirga lutea</name>
    <dbReference type="NCBI Taxonomy" id="2810512"/>
    <lineage>
        <taxon>Bacteria</taxon>
        <taxon>Pseudomonadati</taxon>
        <taxon>Bacteroidota</taxon>
        <taxon>Cytophagia</taxon>
        <taxon>Cytophagales</taxon>
        <taxon>Fulvivirgaceae</taxon>
        <taxon>Fulvivirga</taxon>
    </lineage>
</organism>
<dbReference type="RefSeq" id="WP_205721490.1">
    <property type="nucleotide sequence ID" value="NZ_CP070608.1"/>
</dbReference>
<evidence type="ECO:0000313" key="2">
    <source>
        <dbReference type="EMBL" id="QSE96977.1"/>
    </source>
</evidence>
<proteinExistence type="predicted"/>
<keyword evidence="1" id="KW-1133">Transmembrane helix</keyword>
<keyword evidence="1" id="KW-0472">Membrane</keyword>
<dbReference type="KEGG" id="fuv:JR347_15470"/>
<reference evidence="2" key="1">
    <citation type="submission" date="2021-02" db="EMBL/GenBank/DDBJ databases">
        <title>Fulvivirga sp. S481 isolated from sea water.</title>
        <authorList>
            <person name="Bae S.S."/>
            <person name="Baek K."/>
        </authorList>
    </citation>
    <scope>NUCLEOTIDE SEQUENCE</scope>
    <source>
        <strain evidence="2">S481</strain>
    </source>
</reference>
<gene>
    <name evidence="2" type="ORF">JR347_15470</name>
</gene>
<keyword evidence="1" id="KW-0812">Transmembrane</keyword>